<dbReference type="RefSeq" id="WP_308449664.1">
    <property type="nucleotide sequence ID" value="NZ_JAJEQC010000010.1"/>
</dbReference>
<protein>
    <submittedName>
        <fullName evidence="1">Uncharacterized protein</fullName>
    </submittedName>
</protein>
<dbReference type="EMBL" id="JAJEQC010000010">
    <property type="protein sequence ID" value="MCC2137436.1"/>
    <property type="molecule type" value="Genomic_DNA"/>
</dbReference>
<accession>A0AAE3ANB1</accession>
<organism evidence="1 2">
    <name type="scientific">Hominenteromicrobium mulieris</name>
    <dbReference type="NCBI Taxonomy" id="2885357"/>
    <lineage>
        <taxon>Bacteria</taxon>
        <taxon>Bacillati</taxon>
        <taxon>Bacillota</taxon>
        <taxon>Clostridia</taxon>
        <taxon>Eubacteriales</taxon>
        <taxon>Oscillospiraceae</taxon>
        <taxon>Hominenteromicrobium</taxon>
    </lineage>
</organism>
<proteinExistence type="predicted"/>
<evidence type="ECO:0000313" key="2">
    <source>
        <dbReference type="Proteomes" id="UP001199424"/>
    </source>
</evidence>
<sequence>MQAIRRKLNSQRGASMLMALLLMLVGIMVSAVIISAATSAAVNKRSEKEQQQAYLAVSSAAELVRDDFQSLTGRYKDVTTTVTHADGTTTTTNDTIKATCAVGDMINDIGARFIGVNTTSTYAKTYTFSVDGYEDVSAEILVSVGTGSDESSKVYNLTATFTNGVGSEHPCRMVLTMEGKLTEERTSGDTGSTQVVTRTLEWNKAKLQKEVTG</sequence>
<dbReference type="Proteomes" id="UP001199424">
    <property type="component" value="Unassembled WGS sequence"/>
</dbReference>
<comment type="caution">
    <text evidence="1">The sequence shown here is derived from an EMBL/GenBank/DDBJ whole genome shotgun (WGS) entry which is preliminary data.</text>
</comment>
<dbReference type="AlphaFoldDB" id="A0AAE3ANB1"/>
<gene>
    <name evidence="1" type="ORF">LKD31_10470</name>
</gene>
<keyword evidence="2" id="KW-1185">Reference proteome</keyword>
<name>A0AAE3ANB1_9FIRM</name>
<evidence type="ECO:0000313" key="1">
    <source>
        <dbReference type="EMBL" id="MCC2137436.1"/>
    </source>
</evidence>
<reference evidence="1" key="1">
    <citation type="submission" date="2021-10" db="EMBL/GenBank/DDBJ databases">
        <title>Anaerobic single-cell dispensing facilitates the cultivation of human gut bacteria.</title>
        <authorList>
            <person name="Afrizal A."/>
        </authorList>
    </citation>
    <scope>NUCLEOTIDE SEQUENCE</scope>
    <source>
        <strain evidence="1">CLA-AA-H250</strain>
    </source>
</reference>